<organism evidence="1 2">
    <name type="scientific">Persea americana</name>
    <name type="common">Avocado</name>
    <dbReference type="NCBI Taxonomy" id="3435"/>
    <lineage>
        <taxon>Eukaryota</taxon>
        <taxon>Viridiplantae</taxon>
        <taxon>Streptophyta</taxon>
        <taxon>Embryophyta</taxon>
        <taxon>Tracheophyta</taxon>
        <taxon>Spermatophyta</taxon>
        <taxon>Magnoliopsida</taxon>
        <taxon>Magnoliidae</taxon>
        <taxon>Laurales</taxon>
        <taxon>Lauraceae</taxon>
        <taxon>Persea</taxon>
    </lineage>
</organism>
<evidence type="ECO:0000313" key="1">
    <source>
        <dbReference type="EMBL" id="KAJ8617607.1"/>
    </source>
</evidence>
<proteinExistence type="predicted"/>
<reference evidence="1 2" key="1">
    <citation type="journal article" date="2022" name="Hortic Res">
        <title>A haplotype resolved chromosomal level avocado genome allows analysis of novel avocado genes.</title>
        <authorList>
            <person name="Nath O."/>
            <person name="Fletcher S.J."/>
            <person name="Hayward A."/>
            <person name="Shaw L.M."/>
            <person name="Masouleh A.K."/>
            <person name="Furtado A."/>
            <person name="Henry R.J."/>
            <person name="Mitter N."/>
        </authorList>
    </citation>
    <scope>NUCLEOTIDE SEQUENCE [LARGE SCALE GENOMIC DNA]</scope>
    <source>
        <strain evidence="2">cv. Hass</strain>
    </source>
</reference>
<sequence>MSLLAPKALLLLSSFFLISSLFSFPPFAAAAHLGRPQTVHNPGWGEGDGIGFYSRRGLVGEEIASGPSEISAENTSFVLAAERTHRKDPLEGYKRYAGGWNISDQHYWASVGFTAAPLFVIAIVWFLVFGLSLLLIACCYCCCRGRSHGYSQAIYTSSLVSLIFFTVAAM</sequence>
<keyword evidence="2" id="KW-1185">Reference proteome</keyword>
<protein>
    <submittedName>
        <fullName evidence="1">Uncharacterized protein</fullName>
    </submittedName>
</protein>
<dbReference type="EMBL" id="CM056812">
    <property type="protein sequence ID" value="KAJ8617607.1"/>
    <property type="molecule type" value="Genomic_DNA"/>
</dbReference>
<dbReference type="Proteomes" id="UP001234297">
    <property type="component" value="Chromosome 4"/>
</dbReference>
<evidence type="ECO:0000313" key="2">
    <source>
        <dbReference type="Proteomes" id="UP001234297"/>
    </source>
</evidence>
<accession>A0ACC2K921</accession>
<comment type="caution">
    <text evidence="1">The sequence shown here is derived from an EMBL/GenBank/DDBJ whole genome shotgun (WGS) entry which is preliminary data.</text>
</comment>
<name>A0ACC2K921_PERAE</name>
<gene>
    <name evidence="1" type="ORF">MRB53_013793</name>
</gene>